<evidence type="ECO:0000256" key="1">
    <source>
        <dbReference type="ARBA" id="ARBA00007754"/>
    </source>
</evidence>
<dbReference type="PANTHER" id="PTHR40079:SF4">
    <property type="entry name" value="GH26 DOMAIN-CONTAINING PROTEIN-RELATED"/>
    <property type="match status" value="1"/>
</dbReference>
<evidence type="ECO:0000313" key="5">
    <source>
        <dbReference type="EMBL" id="ARK08556.1"/>
    </source>
</evidence>
<keyword evidence="2" id="KW-0378">Hydrolase</keyword>
<dbReference type="Pfam" id="PF02156">
    <property type="entry name" value="Glyco_hydro_26"/>
    <property type="match status" value="1"/>
</dbReference>
<dbReference type="GO" id="GO:0016985">
    <property type="term" value="F:mannan endo-1,4-beta-mannosidase activity"/>
    <property type="evidence" value="ECO:0007669"/>
    <property type="project" value="InterPro"/>
</dbReference>
<dbReference type="InterPro" id="IPR000805">
    <property type="entry name" value="Glyco_hydro_26"/>
</dbReference>
<accession>A0A1W6DZE9</accession>
<comment type="similarity">
    <text evidence="1">Belongs to the glycosyl hydrolase 26 family.</text>
</comment>
<evidence type="ECO:0000256" key="3">
    <source>
        <dbReference type="ARBA" id="ARBA00023295"/>
    </source>
</evidence>
<evidence type="ECO:0000259" key="4">
    <source>
        <dbReference type="PROSITE" id="PS51764"/>
    </source>
</evidence>
<dbReference type="PROSITE" id="PS51764">
    <property type="entry name" value="GH26"/>
    <property type="match status" value="1"/>
</dbReference>
<dbReference type="PRINTS" id="PR00739">
    <property type="entry name" value="GLHYDRLASE26"/>
</dbReference>
<dbReference type="InterPro" id="IPR022790">
    <property type="entry name" value="GH26_dom"/>
</dbReference>
<feature type="domain" description="GH26" evidence="4">
    <location>
        <begin position="32"/>
        <end position="364"/>
    </location>
</feature>
<dbReference type="PANTHER" id="PTHR40079">
    <property type="entry name" value="MANNAN ENDO-1,4-BETA-MANNOSIDASE E-RELATED"/>
    <property type="match status" value="1"/>
</dbReference>
<name>A0A1W6DZE9_9ZZZZ</name>
<dbReference type="AlphaFoldDB" id="A0A1W6DZE9"/>
<keyword evidence="3" id="KW-0326">Glycosidase</keyword>
<gene>
    <name evidence="5" type="primary">ManEM6</name>
</gene>
<sequence precursor="true">MMHKTITFIFCFLWLSVAYASDFLLVDPVATAETKALFYNLKKIEQSDRVIFGQQDATLYGRSWVGDSNRSDVKDLCGQHPALIGFDFEAATESDPVKFENIKNRLVKATKEVYRQGGIITFSWHSRNPANDGSFYWEKNPVESVKDILPEGKLHAKYKQYLESIAKVINDCKGDNGELIPIIFRPFHEFDGDWFWWGKGHCSKDEFIALWQFTVTYLRDDMEVHNLLYAFSPDCKFFTEEEFMEYYPGDKYVDIIGMDNYWDFRPDGANDLQLAAQKLKIVSDIATKKNKIAALTETGLEGVSNPLWYTQVLLPVLKGTKIAYVMVWRNASDLPTHYYTPTVGHPAAQDFIRFSEDKNILFQSDLPDMYKSSYKLQDSGVIRGSGSALPVIKQ</sequence>
<organism evidence="5">
    <name type="scientific">insect gut metagenome</name>
    <dbReference type="NCBI Taxonomy" id="1202446"/>
    <lineage>
        <taxon>unclassified sequences</taxon>
        <taxon>metagenomes</taxon>
        <taxon>organismal metagenomes</taxon>
    </lineage>
</organism>
<dbReference type="Gene3D" id="3.20.20.80">
    <property type="entry name" value="Glycosidases"/>
    <property type="match status" value="1"/>
</dbReference>
<dbReference type="PIRSF" id="PIRSF018168">
    <property type="entry name" value="Mannan-1_4-beta-mannosidase"/>
    <property type="match status" value="1"/>
</dbReference>
<reference evidence="5" key="1">
    <citation type="submission" date="2016-12" db="EMBL/GenBank/DDBJ databases">
        <authorList>
            <person name="Song W.-J."/>
            <person name="Kurnit D.M."/>
        </authorList>
    </citation>
    <scope>NUCLEOTIDE SEQUENCE</scope>
</reference>
<evidence type="ECO:0000256" key="2">
    <source>
        <dbReference type="ARBA" id="ARBA00022801"/>
    </source>
</evidence>
<dbReference type="SUPFAM" id="SSF51445">
    <property type="entry name" value="(Trans)glycosidases"/>
    <property type="match status" value="1"/>
</dbReference>
<proteinExistence type="inferred from homology"/>
<dbReference type="InterPro" id="IPR016714">
    <property type="entry name" value="MANB/E"/>
</dbReference>
<protein>
    <submittedName>
        <fullName evidence="5">Beta-1,4-galactomannanase</fullName>
    </submittedName>
</protein>
<dbReference type="InterPro" id="IPR017853">
    <property type="entry name" value="GH"/>
</dbReference>
<dbReference type="EMBL" id="KY419225">
    <property type="protein sequence ID" value="ARK08556.1"/>
    <property type="molecule type" value="Genomic_DNA"/>
</dbReference>
<dbReference type="GO" id="GO:0006080">
    <property type="term" value="P:substituted mannan metabolic process"/>
    <property type="evidence" value="ECO:0007669"/>
    <property type="project" value="InterPro"/>
</dbReference>